<accession>A0A0B4CXZ7</accession>
<keyword evidence="3" id="KW-0949">S-adenosyl-L-methionine</keyword>
<dbReference type="GO" id="GO:0051539">
    <property type="term" value="F:4 iron, 4 sulfur cluster binding"/>
    <property type="evidence" value="ECO:0007669"/>
    <property type="project" value="UniProtKB-KW"/>
</dbReference>
<comment type="caution">
    <text evidence="8">The sequence shown here is derived from an EMBL/GenBank/DDBJ whole genome shotgun (WGS) entry which is preliminary data.</text>
</comment>
<dbReference type="PANTHER" id="PTHR30352">
    <property type="entry name" value="PYRUVATE FORMATE-LYASE-ACTIVATING ENZYME"/>
    <property type="match status" value="1"/>
</dbReference>
<dbReference type="EMBL" id="JWSZ01000014">
    <property type="protein sequence ID" value="KIC56940.1"/>
    <property type="molecule type" value="Genomic_DNA"/>
</dbReference>
<dbReference type="SFLD" id="SFLDS00029">
    <property type="entry name" value="Radical_SAM"/>
    <property type="match status" value="1"/>
</dbReference>
<organism evidence="8 9">
    <name type="scientific">Microbacterium hominis</name>
    <dbReference type="NCBI Taxonomy" id="162426"/>
    <lineage>
        <taxon>Bacteria</taxon>
        <taxon>Bacillati</taxon>
        <taxon>Actinomycetota</taxon>
        <taxon>Actinomycetes</taxon>
        <taxon>Micrococcales</taxon>
        <taxon>Microbacteriaceae</taxon>
        <taxon>Microbacterium</taxon>
    </lineage>
</organism>
<gene>
    <name evidence="8" type="ORF">RM52_11740</name>
</gene>
<evidence type="ECO:0000313" key="8">
    <source>
        <dbReference type="EMBL" id="KIC56940.1"/>
    </source>
</evidence>
<dbReference type="InterPro" id="IPR012840">
    <property type="entry name" value="NrdG2"/>
</dbReference>
<dbReference type="InterPro" id="IPR007197">
    <property type="entry name" value="rSAM"/>
</dbReference>
<keyword evidence="2" id="KW-0004">4Fe-4S</keyword>
<dbReference type="GO" id="GO:0003824">
    <property type="term" value="F:catalytic activity"/>
    <property type="evidence" value="ECO:0007669"/>
    <property type="project" value="InterPro"/>
</dbReference>
<dbReference type="SUPFAM" id="SSF102114">
    <property type="entry name" value="Radical SAM enzymes"/>
    <property type="match status" value="1"/>
</dbReference>
<evidence type="ECO:0000256" key="2">
    <source>
        <dbReference type="ARBA" id="ARBA00022485"/>
    </source>
</evidence>
<dbReference type="Proteomes" id="UP000031202">
    <property type="component" value="Unassembled WGS sequence"/>
</dbReference>
<evidence type="ECO:0000256" key="5">
    <source>
        <dbReference type="ARBA" id="ARBA00023004"/>
    </source>
</evidence>
<dbReference type="Pfam" id="PF04055">
    <property type="entry name" value="Radical_SAM"/>
    <property type="match status" value="1"/>
</dbReference>
<reference evidence="8 9" key="1">
    <citation type="submission" date="2014-12" db="EMBL/GenBank/DDBJ databases">
        <title>Genome sequencing of Microbacterium hominis TPW29.</title>
        <authorList>
            <person name="Tan P.W."/>
            <person name="Chan K.-G."/>
        </authorList>
    </citation>
    <scope>NUCLEOTIDE SEQUENCE [LARGE SCALE GENOMIC DNA]</scope>
    <source>
        <strain evidence="8 9">TPW29</strain>
    </source>
</reference>
<evidence type="ECO:0000256" key="4">
    <source>
        <dbReference type="ARBA" id="ARBA00022723"/>
    </source>
</evidence>
<sequence length="246" mass="26632">MVRTAAACELNIAGVTACSTVDWPDMMTATVFLQGCPWNCFYCHNPALIDPRAEGAVTWADVTDLLCERMGLLDGVVFSGGEPTLQHALVPAMQMVRTLGFRVGLHTAGAYPGLLARALPYVDWVGLDIKAVPDDYATVTGRAPSGGHAWRSLELVLGNRLLRAGSDHPLDYEVRTTVHPAAIDDAGLRELGCRLADAGVDTWAVQRFRETGARQPLPRVSATDAEAAPLRLDDLPVERFRSLVIR</sequence>
<dbReference type="Gene3D" id="3.20.20.70">
    <property type="entry name" value="Aldolase class I"/>
    <property type="match status" value="1"/>
</dbReference>
<dbReference type="PANTHER" id="PTHR30352:SF13">
    <property type="entry name" value="GLYCYL-RADICAL ENZYME ACTIVATING ENZYME YJJW-RELATED"/>
    <property type="match status" value="1"/>
</dbReference>
<keyword evidence="4" id="KW-0479">Metal-binding</keyword>
<evidence type="ECO:0000256" key="3">
    <source>
        <dbReference type="ARBA" id="ARBA00022691"/>
    </source>
</evidence>
<keyword evidence="5" id="KW-0408">Iron</keyword>
<feature type="domain" description="Radical SAM core" evidence="7">
    <location>
        <begin position="23"/>
        <end position="246"/>
    </location>
</feature>
<dbReference type="InterPro" id="IPR013785">
    <property type="entry name" value="Aldolase_TIM"/>
</dbReference>
<dbReference type="CDD" id="cd01335">
    <property type="entry name" value="Radical_SAM"/>
    <property type="match status" value="1"/>
</dbReference>
<evidence type="ECO:0000256" key="1">
    <source>
        <dbReference type="ARBA" id="ARBA00001966"/>
    </source>
</evidence>
<dbReference type="InterPro" id="IPR034457">
    <property type="entry name" value="Organic_radical-activating"/>
</dbReference>
<evidence type="ECO:0000256" key="6">
    <source>
        <dbReference type="ARBA" id="ARBA00023014"/>
    </source>
</evidence>
<name>A0A0B4CXZ7_9MICO</name>
<dbReference type="InterPro" id="IPR058240">
    <property type="entry name" value="rSAM_sf"/>
</dbReference>
<proteinExistence type="predicted"/>
<evidence type="ECO:0000313" key="9">
    <source>
        <dbReference type="Proteomes" id="UP000031202"/>
    </source>
</evidence>
<evidence type="ECO:0000259" key="7">
    <source>
        <dbReference type="PROSITE" id="PS51918"/>
    </source>
</evidence>
<dbReference type="PROSITE" id="PS51918">
    <property type="entry name" value="RADICAL_SAM"/>
    <property type="match status" value="1"/>
</dbReference>
<protein>
    <submittedName>
        <fullName evidence="8">Ribonucleoside-triphosphate reductase</fullName>
    </submittedName>
</protein>
<dbReference type="AlphaFoldDB" id="A0A0B4CXZ7"/>
<dbReference type="RefSeq" id="WP_039416360.1">
    <property type="nucleotide sequence ID" value="NZ_JWSZ01000014.1"/>
</dbReference>
<dbReference type="GO" id="GO:0046872">
    <property type="term" value="F:metal ion binding"/>
    <property type="evidence" value="ECO:0007669"/>
    <property type="project" value="UniProtKB-KW"/>
</dbReference>
<dbReference type="SFLD" id="SFLDG01094">
    <property type="entry name" value="Uncharacterised_Radical_SAM_Su"/>
    <property type="match status" value="1"/>
</dbReference>
<dbReference type="NCBIfam" id="TIGR02495">
    <property type="entry name" value="NrdG2"/>
    <property type="match status" value="1"/>
</dbReference>
<comment type="cofactor">
    <cofactor evidence="1">
        <name>[4Fe-4S] cluster</name>
        <dbReference type="ChEBI" id="CHEBI:49883"/>
    </cofactor>
</comment>
<keyword evidence="6" id="KW-0411">Iron-sulfur</keyword>